<accession>A0A1G4G9P7</accession>
<dbReference type="EMBL" id="LT608328">
    <property type="protein sequence ID" value="SCM59280.1"/>
    <property type="molecule type" value="Genomic_DNA"/>
</dbReference>
<dbReference type="Gene3D" id="2.60.450.10">
    <property type="entry name" value="Lipopolysaccharide (LPS) transport protein A like domain"/>
    <property type="match status" value="1"/>
</dbReference>
<evidence type="ECO:0008006" key="3">
    <source>
        <dbReference type="Google" id="ProtNLM"/>
    </source>
</evidence>
<dbReference type="Pfam" id="PF06835">
    <property type="entry name" value="LptC"/>
    <property type="match status" value="1"/>
</dbReference>
<name>A0A1G4G9P7_9BACT</name>
<dbReference type="GO" id="GO:0005886">
    <property type="term" value="C:plasma membrane"/>
    <property type="evidence" value="ECO:0007669"/>
    <property type="project" value="InterPro"/>
</dbReference>
<protein>
    <recommendedName>
        <fullName evidence="3">LPS export ABC transporter periplasmic protein LptC</fullName>
    </recommendedName>
</protein>
<gene>
    <name evidence="1" type="ORF">ING2E5A_2483</name>
</gene>
<keyword evidence="2" id="KW-1185">Reference proteome</keyword>
<sequence>MILFICSCGKKDENLINVKFDPETMPSMVTQSAVQLISDSGKTRYRIKAEVWEVYDKAKEPFSLFPEGFYLERFDDNYNVEATIEADTAWNYTAKKLWRVKGNVQVRNMQGHEFRSEELFWDQKQAKVYSDKYIEIKRGALELKGYGFESNQQMTDYRILRPHDGKLPFEEKEEYPDSLVLQPDSVP</sequence>
<proteinExistence type="predicted"/>
<dbReference type="GO" id="GO:0015221">
    <property type="term" value="F:lipopolysaccharide transmembrane transporter activity"/>
    <property type="evidence" value="ECO:0007669"/>
    <property type="project" value="InterPro"/>
</dbReference>
<dbReference type="InterPro" id="IPR026265">
    <property type="entry name" value="LptC"/>
</dbReference>
<dbReference type="AlphaFoldDB" id="A0A1G4G9P7"/>
<reference evidence="1 2" key="1">
    <citation type="submission" date="2016-08" db="EMBL/GenBank/DDBJ databases">
        <authorList>
            <person name="Seilhamer J.J."/>
        </authorList>
    </citation>
    <scope>NUCLEOTIDE SEQUENCE [LARGE SCALE GENOMIC DNA]</scope>
    <source>
        <strain evidence="1">ING2-E5A</strain>
    </source>
</reference>
<dbReference type="InterPro" id="IPR010664">
    <property type="entry name" value="LipoPS_assembly_LptC-rel"/>
</dbReference>
<evidence type="ECO:0000313" key="1">
    <source>
        <dbReference type="EMBL" id="SCM59280.1"/>
    </source>
</evidence>
<evidence type="ECO:0000313" key="2">
    <source>
        <dbReference type="Proteomes" id="UP000178485"/>
    </source>
</evidence>
<organism evidence="1 2">
    <name type="scientific">Petrimonas mucosa</name>
    <dbReference type="NCBI Taxonomy" id="1642646"/>
    <lineage>
        <taxon>Bacteria</taxon>
        <taxon>Pseudomonadati</taxon>
        <taxon>Bacteroidota</taxon>
        <taxon>Bacteroidia</taxon>
        <taxon>Bacteroidales</taxon>
        <taxon>Dysgonomonadaceae</taxon>
        <taxon>Petrimonas</taxon>
    </lineage>
</organism>
<dbReference type="STRING" id="1642646.ING2E5A_2483"/>
<dbReference type="KEGG" id="pmuc:ING2E5A_2483"/>
<dbReference type="Proteomes" id="UP000178485">
    <property type="component" value="Chromosome i"/>
</dbReference>
<dbReference type="NCBIfam" id="TIGR04409">
    <property type="entry name" value="LptC_YrbK"/>
    <property type="match status" value="1"/>
</dbReference>